<keyword evidence="1" id="KW-0812">Transmembrane</keyword>
<gene>
    <name evidence="2" type="ORF">J4E00_14530</name>
</gene>
<feature type="transmembrane region" description="Helical" evidence="1">
    <location>
        <begin position="50"/>
        <end position="69"/>
    </location>
</feature>
<keyword evidence="3" id="KW-1185">Reference proteome</keyword>
<feature type="transmembrane region" description="Helical" evidence="1">
    <location>
        <begin position="273"/>
        <end position="293"/>
    </location>
</feature>
<organism evidence="2 3">
    <name type="scientific">Hymenobacter negativus</name>
    <dbReference type="NCBI Taxonomy" id="2795026"/>
    <lineage>
        <taxon>Bacteria</taxon>
        <taxon>Pseudomonadati</taxon>
        <taxon>Bacteroidota</taxon>
        <taxon>Cytophagia</taxon>
        <taxon>Cytophagales</taxon>
        <taxon>Hymenobacteraceae</taxon>
        <taxon>Hymenobacter</taxon>
    </lineage>
</organism>
<keyword evidence="1" id="KW-0472">Membrane</keyword>
<keyword evidence="1" id="KW-1133">Transmembrane helix</keyword>
<feature type="transmembrane region" description="Helical" evidence="1">
    <location>
        <begin position="194"/>
        <end position="214"/>
    </location>
</feature>
<protein>
    <recommendedName>
        <fullName evidence="4">DUF3592 domain-containing protein</fullName>
    </recommendedName>
</protein>
<accession>A0ABS3QGA2</accession>
<dbReference type="RefSeq" id="WP_208175908.1">
    <property type="nucleotide sequence ID" value="NZ_JAGETZ010000006.1"/>
</dbReference>
<dbReference type="Proteomes" id="UP000664369">
    <property type="component" value="Unassembled WGS sequence"/>
</dbReference>
<evidence type="ECO:0008006" key="4">
    <source>
        <dbReference type="Google" id="ProtNLM"/>
    </source>
</evidence>
<feature type="transmembrane region" description="Helical" evidence="1">
    <location>
        <begin position="226"/>
        <end position="249"/>
    </location>
</feature>
<evidence type="ECO:0000313" key="3">
    <source>
        <dbReference type="Proteomes" id="UP000664369"/>
    </source>
</evidence>
<sequence>MNDLLTSPIVIRRSKALGFVLVVVTGLPLLLALHQYLYNPAWKPPVGSSFFNGPLEFLLVFLLGVLVLLRPARLTLTTEGLTYERFLWFWRRSWHWQEITAFEWQKIGTGKNTRHSIVFSSGPEQVEVPSYWELPTSTVLALLNQARTTWRGSSSGILEVLSAENPSPALRFPLPGRQAEAITVAPARITARDFWLWLISLALIGVGSGIDYLFGYKDSLFIEGGYMLLIIFGWLGLLFAAVVALPGAAKQQEEWELRPAPFRVRLWRRVKQLAYAMAFLTCLGLLVGNLLVINQQRTQRVARILATEPTMTTLATVIQLRERGSRSGTFRSTVLTYQAGTMLINQALPGIGQYAVGQQLRVKYAVSYPDMFTIVN</sequence>
<dbReference type="EMBL" id="JAGETZ010000006">
    <property type="protein sequence ID" value="MBO2010274.1"/>
    <property type="molecule type" value="Genomic_DNA"/>
</dbReference>
<evidence type="ECO:0000313" key="2">
    <source>
        <dbReference type="EMBL" id="MBO2010274.1"/>
    </source>
</evidence>
<proteinExistence type="predicted"/>
<reference evidence="2 3" key="1">
    <citation type="submission" date="2021-03" db="EMBL/GenBank/DDBJ databases">
        <authorList>
            <person name="Kim M.K."/>
        </authorList>
    </citation>
    <scope>NUCLEOTIDE SEQUENCE [LARGE SCALE GENOMIC DNA]</scope>
    <source>
        <strain evidence="2 3">BT442</strain>
    </source>
</reference>
<comment type="caution">
    <text evidence="2">The sequence shown here is derived from an EMBL/GenBank/DDBJ whole genome shotgun (WGS) entry which is preliminary data.</text>
</comment>
<feature type="transmembrane region" description="Helical" evidence="1">
    <location>
        <begin position="16"/>
        <end position="38"/>
    </location>
</feature>
<name>A0ABS3QGA2_9BACT</name>
<evidence type="ECO:0000256" key="1">
    <source>
        <dbReference type="SAM" id="Phobius"/>
    </source>
</evidence>